<name>D9PZ46_ACIS3</name>
<dbReference type="GeneID" id="41345269"/>
<dbReference type="STRING" id="666510.ASAC_1428"/>
<dbReference type="KEGG" id="asc:ASAC_1428"/>
<evidence type="ECO:0000313" key="2">
    <source>
        <dbReference type="Proteomes" id="UP000000346"/>
    </source>
</evidence>
<dbReference type="HOGENOM" id="CLU_3020760_0_0_2"/>
<dbReference type="OrthoDB" id="375687at2157"/>
<dbReference type="AlphaFoldDB" id="D9PZ46"/>
<gene>
    <name evidence="1" type="ordered locus">ASAC_1428</name>
</gene>
<dbReference type="EMBL" id="CP001742">
    <property type="protein sequence ID" value="ADL19833.1"/>
    <property type="molecule type" value="Genomic_DNA"/>
</dbReference>
<sequence length="55" mass="6475">MRVIDRLSVGEEAEVLMDSWRCAAMIIYSLKENRKVRVDVDKDGNVIRFRFTRVS</sequence>
<accession>D9PZ46</accession>
<proteinExistence type="predicted"/>
<reference evidence="1 2" key="1">
    <citation type="journal article" date="2010" name="Appl. Environ. Microbiol.">
        <title>The genome sequence of the crenarchaeon Acidilobus saccharovorans supports a new order, Acidilobales, and suggests an important ecological role in terrestrial acidic hot springs.</title>
        <authorList>
            <person name="Mardanov A.V."/>
            <person name="Svetlitchnyi V.A."/>
            <person name="Beletsky A.V."/>
            <person name="Prokofeva M.I."/>
            <person name="Bonch-Osmolovskaya E.A."/>
            <person name="Ravin N.V."/>
            <person name="Skryabin K.G."/>
        </authorList>
    </citation>
    <scope>NUCLEOTIDE SEQUENCE [LARGE SCALE GENOMIC DNA]</scope>
    <source>
        <strain evidence="2">DSM 16705 / JCM 18335 / VKM B-2471 / 345-15</strain>
    </source>
</reference>
<dbReference type="InParanoid" id="D9PZ46"/>
<evidence type="ECO:0000313" key="1">
    <source>
        <dbReference type="EMBL" id="ADL19833.1"/>
    </source>
</evidence>
<dbReference type="RefSeq" id="WP_013267345.1">
    <property type="nucleotide sequence ID" value="NC_014374.1"/>
</dbReference>
<dbReference type="eggNOG" id="arCOG02074">
    <property type="taxonomic scope" value="Archaea"/>
</dbReference>
<keyword evidence="2" id="KW-1185">Reference proteome</keyword>
<dbReference type="Proteomes" id="UP000000346">
    <property type="component" value="Chromosome"/>
</dbReference>
<protein>
    <submittedName>
        <fullName evidence="1">Uncharacterized protein</fullName>
    </submittedName>
</protein>
<organism evidence="1 2">
    <name type="scientific">Acidilobus saccharovorans (strain DSM 16705 / JCM 18335 / VKM B-2471 / 345-15)</name>
    <dbReference type="NCBI Taxonomy" id="666510"/>
    <lineage>
        <taxon>Archaea</taxon>
        <taxon>Thermoproteota</taxon>
        <taxon>Thermoprotei</taxon>
        <taxon>Acidilobales</taxon>
        <taxon>Acidilobaceae</taxon>
        <taxon>Acidilobus</taxon>
    </lineage>
</organism>